<feature type="transmembrane region" description="Helical" evidence="1">
    <location>
        <begin position="113"/>
        <end position="136"/>
    </location>
</feature>
<feature type="transmembrane region" description="Helical" evidence="1">
    <location>
        <begin position="21"/>
        <end position="52"/>
    </location>
</feature>
<feature type="transmembrane region" description="Helical" evidence="1">
    <location>
        <begin position="72"/>
        <end position="101"/>
    </location>
</feature>
<name>A0A128ELE6_9BACT</name>
<protein>
    <submittedName>
        <fullName evidence="2">Integral membrane protein</fullName>
    </submittedName>
</protein>
<keyword evidence="3" id="KW-1185">Reference proteome</keyword>
<reference evidence="2 3" key="1">
    <citation type="submission" date="2016-02" db="EMBL/GenBank/DDBJ databases">
        <authorList>
            <consortium name="Pathogen Informatics"/>
        </authorList>
    </citation>
    <scope>NUCLEOTIDE SEQUENCE [LARGE SCALE GENOMIC DNA]</scope>
    <source>
        <strain evidence="2 3">RC20</strain>
    </source>
</reference>
<feature type="transmembrane region" description="Helical" evidence="1">
    <location>
        <begin position="148"/>
        <end position="165"/>
    </location>
</feature>
<evidence type="ECO:0000313" key="3">
    <source>
        <dbReference type="Proteomes" id="UP000069632"/>
    </source>
</evidence>
<keyword evidence="1" id="KW-0812">Transmembrane</keyword>
<evidence type="ECO:0000256" key="1">
    <source>
        <dbReference type="SAM" id="Phobius"/>
    </source>
</evidence>
<keyword evidence="1" id="KW-1133">Transmembrane helix</keyword>
<accession>A0A128ELE6</accession>
<dbReference type="Proteomes" id="UP000069632">
    <property type="component" value="Unassembled WGS sequence"/>
</dbReference>
<organism evidence="2 3">
    <name type="scientific">Campylobacter geochelonis</name>
    <dbReference type="NCBI Taxonomy" id="1780362"/>
    <lineage>
        <taxon>Bacteria</taxon>
        <taxon>Pseudomonadati</taxon>
        <taxon>Campylobacterota</taxon>
        <taxon>Epsilonproteobacteria</taxon>
        <taxon>Campylobacterales</taxon>
        <taxon>Campylobacteraceae</taxon>
        <taxon>Campylobacter</taxon>
    </lineage>
</organism>
<sequence>MQTFSSMQRNRNDIYFLKNAMFVILIVSYQVIASLFQSIPPLIGLFFAYVVILNYEKERNYKDFTHHWYQSIAYLFLAEQVHGFELFSVAITFGIFYYFVFDYLLTSLKFRNLLLVILVCVGYIGTFLVSNLISYMKNSPKLELSYEYGFYILVESAIAFLLFRGRIL</sequence>
<dbReference type="AlphaFoldDB" id="A0A128ELE6"/>
<gene>
    <name evidence="2" type="ORF">ERS672216_01837</name>
</gene>
<dbReference type="EMBL" id="FIZP01000016">
    <property type="protein sequence ID" value="CZE49262.1"/>
    <property type="molecule type" value="Genomic_DNA"/>
</dbReference>
<proteinExistence type="predicted"/>
<evidence type="ECO:0000313" key="2">
    <source>
        <dbReference type="EMBL" id="CZE49262.1"/>
    </source>
</evidence>
<keyword evidence="1" id="KW-0472">Membrane</keyword>